<protein>
    <submittedName>
        <fullName evidence="9">NitT/TauT family transport system permease protein</fullName>
    </submittedName>
</protein>
<evidence type="ECO:0000256" key="3">
    <source>
        <dbReference type="ARBA" id="ARBA00022475"/>
    </source>
</evidence>
<feature type="domain" description="ABC transmembrane type-1" evidence="8">
    <location>
        <begin position="83"/>
        <end position="263"/>
    </location>
</feature>
<dbReference type="GO" id="GO:0010438">
    <property type="term" value="P:cellular response to sulfur starvation"/>
    <property type="evidence" value="ECO:0007669"/>
    <property type="project" value="TreeGrafter"/>
</dbReference>
<keyword evidence="2 7" id="KW-0813">Transport</keyword>
<proteinExistence type="inferred from homology"/>
<dbReference type="EMBL" id="FOGB01000008">
    <property type="protein sequence ID" value="SEQ80720.1"/>
    <property type="molecule type" value="Genomic_DNA"/>
</dbReference>
<dbReference type="AlphaFoldDB" id="A0A1H9J1K0"/>
<dbReference type="FunFam" id="1.10.3720.10:FF:000003">
    <property type="entry name" value="Aliphatic sulfonate ABC transporter permease"/>
    <property type="match status" value="1"/>
</dbReference>
<dbReference type="PANTHER" id="PTHR30151:SF25">
    <property type="entry name" value="TAURINE TRANSPORT SYSTEM PERMEASE PROTEIN TAUC"/>
    <property type="match status" value="1"/>
</dbReference>
<dbReference type="Proteomes" id="UP000198749">
    <property type="component" value="Unassembled WGS sequence"/>
</dbReference>
<dbReference type="CDD" id="cd06261">
    <property type="entry name" value="TM_PBP2"/>
    <property type="match status" value="1"/>
</dbReference>
<dbReference type="SUPFAM" id="SSF161098">
    <property type="entry name" value="MetI-like"/>
    <property type="match status" value="1"/>
</dbReference>
<comment type="subcellular location">
    <subcellularLocation>
        <location evidence="1 7">Cell membrane</location>
        <topology evidence="1 7">Multi-pass membrane protein</topology>
    </subcellularLocation>
</comment>
<reference evidence="10" key="1">
    <citation type="submission" date="2016-10" db="EMBL/GenBank/DDBJ databases">
        <authorList>
            <person name="Varghese N."/>
            <person name="Submissions S."/>
        </authorList>
    </citation>
    <scope>NUCLEOTIDE SEQUENCE [LARGE SCALE GENOMIC DNA]</scope>
    <source>
        <strain evidence="10">DSM 18887</strain>
    </source>
</reference>
<sequence length="275" mass="29847">MNTSNTQTITAASVMPNMSQLFGWLKSLQYPAVGITGLLLLWWFGGFMIENDPDLSAFAAFAPAPTFSALVDLVASGEVWQPIGSSLYRILSGLVWGIGIGVPVGVTVGYFGLALKVTNVPFQFLRMISPLAWMPIAVLAFQSWDSAIIFLIVMATVWPIIFSTAHGVRRIDPNWFKVARNLGASGFQMLRRIILPAIMTDVMAGIRLAVGVAWVVLVPAEYLGVTSGLGYAINDARDTLSYDSLAAVVIVIGIIGYGLDTVCSVLIKRFNWHME</sequence>
<name>A0A1H9J1K0_9GAMM</name>
<dbReference type="Gene3D" id="1.10.3720.10">
    <property type="entry name" value="MetI-like"/>
    <property type="match status" value="1"/>
</dbReference>
<feature type="transmembrane region" description="Helical" evidence="7">
    <location>
        <begin position="28"/>
        <end position="48"/>
    </location>
</feature>
<dbReference type="STRING" id="355243.SAMN03080615_02825"/>
<dbReference type="PANTHER" id="PTHR30151">
    <property type="entry name" value="ALKANE SULFONATE ABC TRANSPORTER-RELATED, MEMBRANE SUBUNIT"/>
    <property type="match status" value="1"/>
</dbReference>
<dbReference type="InterPro" id="IPR035906">
    <property type="entry name" value="MetI-like_sf"/>
</dbReference>
<evidence type="ECO:0000256" key="5">
    <source>
        <dbReference type="ARBA" id="ARBA00022989"/>
    </source>
</evidence>
<accession>A0A1H9J1K0</accession>
<evidence type="ECO:0000256" key="1">
    <source>
        <dbReference type="ARBA" id="ARBA00004651"/>
    </source>
</evidence>
<keyword evidence="3" id="KW-1003">Cell membrane</keyword>
<dbReference type="RefSeq" id="WP_091359485.1">
    <property type="nucleotide sequence ID" value="NZ_AP025284.1"/>
</dbReference>
<dbReference type="GO" id="GO:0042918">
    <property type="term" value="P:alkanesulfonate transmembrane transport"/>
    <property type="evidence" value="ECO:0007669"/>
    <property type="project" value="UniProtKB-ARBA"/>
</dbReference>
<feature type="transmembrane region" description="Helical" evidence="7">
    <location>
        <begin position="147"/>
        <end position="168"/>
    </location>
</feature>
<evidence type="ECO:0000313" key="10">
    <source>
        <dbReference type="Proteomes" id="UP000198749"/>
    </source>
</evidence>
<feature type="transmembrane region" description="Helical" evidence="7">
    <location>
        <begin position="87"/>
        <end position="112"/>
    </location>
</feature>
<comment type="similarity">
    <text evidence="7">Belongs to the binding-protein-dependent transport system permease family.</text>
</comment>
<evidence type="ECO:0000256" key="6">
    <source>
        <dbReference type="ARBA" id="ARBA00023136"/>
    </source>
</evidence>
<dbReference type="GO" id="GO:0005886">
    <property type="term" value="C:plasma membrane"/>
    <property type="evidence" value="ECO:0007669"/>
    <property type="project" value="UniProtKB-SubCell"/>
</dbReference>
<keyword evidence="5 7" id="KW-1133">Transmembrane helix</keyword>
<organism evidence="9 10">
    <name type="scientific">Amphritea atlantica</name>
    <dbReference type="NCBI Taxonomy" id="355243"/>
    <lineage>
        <taxon>Bacteria</taxon>
        <taxon>Pseudomonadati</taxon>
        <taxon>Pseudomonadota</taxon>
        <taxon>Gammaproteobacteria</taxon>
        <taxon>Oceanospirillales</taxon>
        <taxon>Oceanospirillaceae</taxon>
        <taxon>Amphritea</taxon>
    </lineage>
</organism>
<evidence type="ECO:0000256" key="4">
    <source>
        <dbReference type="ARBA" id="ARBA00022692"/>
    </source>
</evidence>
<evidence type="ECO:0000256" key="7">
    <source>
        <dbReference type="RuleBase" id="RU363032"/>
    </source>
</evidence>
<feature type="transmembrane region" description="Helical" evidence="7">
    <location>
        <begin position="245"/>
        <end position="267"/>
    </location>
</feature>
<dbReference type="InterPro" id="IPR000515">
    <property type="entry name" value="MetI-like"/>
</dbReference>
<dbReference type="OrthoDB" id="258894at2"/>
<keyword evidence="10" id="KW-1185">Reference proteome</keyword>
<dbReference type="PROSITE" id="PS50928">
    <property type="entry name" value="ABC_TM1"/>
    <property type="match status" value="1"/>
</dbReference>
<keyword evidence="4 7" id="KW-0812">Transmembrane</keyword>
<evidence type="ECO:0000313" key="9">
    <source>
        <dbReference type="EMBL" id="SEQ80720.1"/>
    </source>
</evidence>
<keyword evidence="6 7" id="KW-0472">Membrane</keyword>
<gene>
    <name evidence="9" type="ORF">SAMN03080615_02825</name>
</gene>
<evidence type="ECO:0000256" key="2">
    <source>
        <dbReference type="ARBA" id="ARBA00022448"/>
    </source>
</evidence>
<dbReference type="Pfam" id="PF00528">
    <property type="entry name" value="BPD_transp_1"/>
    <property type="match status" value="1"/>
</dbReference>
<evidence type="ECO:0000259" key="8">
    <source>
        <dbReference type="PROSITE" id="PS50928"/>
    </source>
</evidence>
<feature type="transmembrane region" description="Helical" evidence="7">
    <location>
        <begin position="124"/>
        <end position="141"/>
    </location>
</feature>